<dbReference type="CDD" id="cd16441">
    <property type="entry name" value="beta_Kdo_transferase_KpsS"/>
    <property type="match status" value="1"/>
</dbReference>
<evidence type="ECO:0000313" key="2">
    <source>
        <dbReference type="Proteomes" id="UP001596516"/>
    </source>
</evidence>
<comment type="caution">
    <text evidence="1">The sequence shown here is derived from an EMBL/GenBank/DDBJ whole genome shotgun (WGS) entry which is preliminary data.</text>
</comment>
<accession>A0ABW2UH75</accession>
<organism evidence="1 2">
    <name type="scientific">Plastorhodobacter daqingensis</name>
    <dbReference type="NCBI Taxonomy" id="1387281"/>
    <lineage>
        <taxon>Bacteria</taxon>
        <taxon>Pseudomonadati</taxon>
        <taxon>Pseudomonadota</taxon>
        <taxon>Alphaproteobacteria</taxon>
        <taxon>Rhodobacterales</taxon>
        <taxon>Paracoccaceae</taxon>
        <taxon>Plastorhodobacter</taxon>
    </lineage>
</organism>
<dbReference type="RefSeq" id="WP_377401423.1">
    <property type="nucleotide sequence ID" value="NZ_JBHTFQ010000003.1"/>
</dbReference>
<name>A0ABW2UH75_9RHOB</name>
<dbReference type="Proteomes" id="UP001596516">
    <property type="component" value="Unassembled WGS sequence"/>
</dbReference>
<sequence>MKGSGRVFLFLQGPHGPFFHELGRMIRRAGANVWRVGFNSGDSAFWPDRDSFIPFTAPQEDWPETFREIVRDKCVTDIVLYGDTRAIHANAVAVARDLGLGIHVFEEGYLRPYWVTYERGGSNGNSRLMDMGLPEMQAALAQLDMDLPDAPARWGDMRHHVFYGALYHFFVMTRGRRFRNFRPHRAIPIHKEFRLYLRRLVAIPLHATERFVATRRIRHGGFPYHLALLQLEHDSSFQMHSPFSTMTEFLELCIDGFAKGAPQHHHLVFKAHPLEDGRVPLSREIARLARARGIEDRVHFVRGGKLAVLLNHARSAVTVNSTAAQQVLWRGLPLKVFGSAVYAKPEFVSTQPLAEFFAQPTRPDSRAYRDYRHYLLETSQVAGGFYSAGGRRSLLRQVVDMMLAAEDPYDALRSGNATPRQQLRLVK</sequence>
<evidence type="ECO:0000313" key="1">
    <source>
        <dbReference type="EMBL" id="MFC7703999.1"/>
    </source>
</evidence>
<dbReference type="EMBL" id="JBHTFQ010000003">
    <property type="protein sequence ID" value="MFC7703999.1"/>
    <property type="molecule type" value="Genomic_DNA"/>
</dbReference>
<protein>
    <submittedName>
        <fullName evidence="1">Capsule biosynthesis protein</fullName>
    </submittedName>
</protein>
<reference evidence="2" key="1">
    <citation type="journal article" date="2019" name="Int. J. Syst. Evol. Microbiol.">
        <title>The Global Catalogue of Microorganisms (GCM) 10K type strain sequencing project: providing services to taxonomists for standard genome sequencing and annotation.</title>
        <authorList>
            <consortium name="The Broad Institute Genomics Platform"/>
            <consortium name="The Broad Institute Genome Sequencing Center for Infectious Disease"/>
            <person name="Wu L."/>
            <person name="Ma J."/>
        </authorList>
    </citation>
    <scope>NUCLEOTIDE SEQUENCE [LARGE SCALE GENOMIC DNA]</scope>
    <source>
        <strain evidence="2">CGMCC 1.12750</strain>
    </source>
</reference>
<proteinExistence type="predicted"/>
<dbReference type="Pfam" id="PF05159">
    <property type="entry name" value="Capsule_synth"/>
    <property type="match status" value="1"/>
</dbReference>
<keyword evidence="2" id="KW-1185">Reference proteome</keyword>
<gene>
    <name evidence="1" type="ORF">ACFQXB_07315</name>
</gene>
<dbReference type="InterPro" id="IPR007833">
    <property type="entry name" value="Capsule_polysaccharide_synth"/>
</dbReference>